<feature type="compositionally biased region" description="Polar residues" evidence="11">
    <location>
        <begin position="155"/>
        <end position="165"/>
    </location>
</feature>
<dbReference type="GO" id="GO:0005524">
    <property type="term" value="F:ATP binding"/>
    <property type="evidence" value="ECO:0007669"/>
    <property type="project" value="UniProtKB-KW"/>
</dbReference>
<dbReference type="PROSITE" id="PS51192">
    <property type="entry name" value="HELICASE_ATP_BIND_1"/>
    <property type="match status" value="1"/>
</dbReference>
<feature type="region of interest" description="Disordered" evidence="11">
    <location>
        <begin position="340"/>
        <end position="361"/>
    </location>
</feature>
<keyword evidence="9" id="KW-0862">Zinc</keyword>
<keyword evidence="3" id="KW-0547">Nucleotide-binding</keyword>
<evidence type="ECO:0000259" key="15">
    <source>
        <dbReference type="PROSITE" id="PS51195"/>
    </source>
</evidence>
<evidence type="ECO:0000256" key="5">
    <source>
        <dbReference type="ARBA" id="ARBA00022806"/>
    </source>
</evidence>
<dbReference type="PROSITE" id="PS50158">
    <property type="entry name" value="ZF_CCHC"/>
    <property type="match status" value="6"/>
</dbReference>
<keyword evidence="17" id="KW-1185">Reference proteome</keyword>
<protein>
    <recommendedName>
        <fullName evidence="2">RNA helicase</fullName>
        <ecNumber evidence="2">3.6.4.13</ecNumber>
    </recommendedName>
</protein>
<keyword evidence="7" id="KW-0694">RNA-binding</keyword>
<name>T1KF66_TETUR</name>
<dbReference type="GO" id="GO:0003724">
    <property type="term" value="F:RNA helicase activity"/>
    <property type="evidence" value="ECO:0007669"/>
    <property type="project" value="UniProtKB-EC"/>
</dbReference>
<feature type="region of interest" description="Disordered" evidence="11">
    <location>
        <begin position="811"/>
        <end position="831"/>
    </location>
</feature>
<evidence type="ECO:0000256" key="10">
    <source>
        <dbReference type="PROSITE-ProRule" id="PRU00552"/>
    </source>
</evidence>
<feature type="domain" description="CCHC-type" evidence="12">
    <location>
        <begin position="72"/>
        <end position="87"/>
    </location>
</feature>
<feature type="compositionally biased region" description="Basic and acidic residues" evidence="11">
    <location>
        <begin position="187"/>
        <end position="200"/>
    </location>
</feature>
<evidence type="ECO:0000256" key="6">
    <source>
        <dbReference type="ARBA" id="ARBA00022840"/>
    </source>
</evidence>
<dbReference type="GO" id="GO:0008270">
    <property type="term" value="F:zinc ion binding"/>
    <property type="evidence" value="ECO:0007669"/>
    <property type="project" value="UniProtKB-KW"/>
</dbReference>
<feature type="domain" description="CCHC-type" evidence="12">
    <location>
        <begin position="326"/>
        <end position="341"/>
    </location>
</feature>
<comment type="similarity">
    <text evidence="1">Belongs to the DEAD box helicase family. DDX4/VASA subfamily.</text>
</comment>
<reference evidence="16" key="2">
    <citation type="submission" date="2015-06" db="UniProtKB">
        <authorList>
            <consortium name="EnsemblMetazoa"/>
        </authorList>
    </citation>
    <scope>IDENTIFICATION</scope>
</reference>
<dbReference type="PROSITE" id="PS51195">
    <property type="entry name" value="Q_MOTIF"/>
    <property type="match status" value="1"/>
</dbReference>
<evidence type="ECO:0000313" key="16">
    <source>
        <dbReference type="EnsemblMetazoa" id="tetur10g02040.1"/>
    </source>
</evidence>
<dbReference type="STRING" id="32264.T1KF66"/>
<feature type="short sequence motif" description="Q motif" evidence="10">
    <location>
        <begin position="400"/>
        <end position="428"/>
    </location>
</feature>
<feature type="domain" description="Helicase C-terminal" evidence="14">
    <location>
        <begin position="640"/>
        <end position="789"/>
    </location>
</feature>
<dbReference type="eggNOG" id="KOG4400">
    <property type="taxonomic scope" value="Eukaryota"/>
</dbReference>
<evidence type="ECO:0000256" key="9">
    <source>
        <dbReference type="PROSITE-ProRule" id="PRU00047"/>
    </source>
</evidence>
<evidence type="ECO:0000256" key="2">
    <source>
        <dbReference type="ARBA" id="ARBA00012552"/>
    </source>
</evidence>
<feature type="compositionally biased region" description="Basic and acidic residues" evidence="11">
    <location>
        <begin position="303"/>
        <end position="314"/>
    </location>
</feature>
<feature type="domain" description="CCHC-type" evidence="12">
    <location>
        <begin position="44"/>
        <end position="58"/>
    </location>
</feature>
<dbReference type="AlphaFoldDB" id="T1KF66"/>
<keyword evidence="4" id="KW-0378">Hydrolase</keyword>
<dbReference type="InterPro" id="IPR001650">
    <property type="entry name" value="Helicase_C-like"/>
</dbReference>
<dbReference type="Proteomes" id="UP000015104">
    <property type="component" value="Unassembled WGS sequence"/>
</dbReference>
<evidence type="ECO:0000256" key="11">
    <source>
        <dbReference type="SAM" id="MobiDB-lite"/>
    </source>
</evidence>
<dbReference type="SMART" id="SM00490">
    <property type="entry name" value="HELICc"/>
    <property type="match status" value="1"/>
</dbReference>
<feature type="domain" description="Helicase ATP-binding" evidence="13">
    <location>
        <begin position="431"/>
        <end position="615"/>
    </location>
</feature>
<evidence type="ECO:0000259" key="13">
    <source>
        <dbReference type="PROSITE" id="PS51192"/>
    </source>
</evidence>
<dbReference type="InterPro" id="IPR044763">
    <property type="entry name" value="Ded1/Dbp1_DEADc"/>
</dbReference>
<feature type="compositionally biased region" description="Low complexity" evidence="11">
    <location>
        <begin position="264"/>
        <end position="287"/>
    </location>
</feature>
<dbReference type="InterPro" id="IPR027417">
    <property type="entry name" value="P-loop_NTPase"/>
</dbReference>
<keyword evidence="6" id="KW-0067">ATP-binding</keyword>
<dbReference type="SUPFAM" id="SSF57756">
    <property type="entry name" value="Retrovirus zinc finger-like domains"/>
    <property type="match status" value="3"/>
</dbReference>
<feature type="compositionally biased region" description="Basic and acidic residues" evidence="11">
    <location>
        <begin position="118"/>
        <end position="127"/>
    </location>
</feature>
<dbReference type="InterPro" id="IPR036875">
    <property type="entry name" value="Znf_CCHC_sf"/>
</dbReference>
<dbReference type="Pfam" id="PF00098">
    <property type="entry name" value="zf-CCHC"/>
    <property type="match status" value="6"/>
</dbReference>
<dbReference type="InterPro" id="IPR014014">
    <property type="entry name" value="RNA_helicase_DEAD_Q_motif"/>
</dbReference>
<proteinExistence type="inferred from homology"/>
<keyword evidence="5" id="KW-0347">Helicase</keyword>
<dbReference type="SUPFAM" id="SSF52540">
    <property type="entry name" value="P-loop containing nucleoside triphosphate hydrolases"/>
    <property type="match status" value="1"/>
</dbReference>
<dbReference type="EMBL" id="CAEY01000034">
    <property type="status" value="NOT_ANNOTATED_CDS"/>
    <property type="molecule type" value="Genomic_DNA"/>
</dbReference>
<dbReference type="Pfam" id="PF00271">
    <property type="entry name" value="Helicase_C"/>
    <property type="match status" value="1"/>
</dbReference>
<dbReference type="CDD" id="cd17967">
    <property type="entry name" value="DEADc_DDX3_DDX4"/>
    <property type="match status" value="1"/>
</dbReference>
<evidence type="ECO:0000259" key="14">
    <source>
        <dbReference type="PROSITE" id="PS51194"/>
    </source>
</evidence>
<dbReference type="HOGENOM" id="CLU_003041_16_3_1"/>
<feature type="domain" description="CCHC-type" evidence="12">
    <location>
        <begin position="18"/>
        <end position="33"/>
    </location>
</feature>
<dbReference type="eggNOG" id="KOG0335">
    <property type="taxonomic scope" value="Eukaryota"/>
</dbReference>
<feature type="domain" description="DEAD-box RNA helicase Q" evidence="15">
    <location>
        <begin position="400"/>
        <end position="428"/>
    </location>
</feature>
<feature type="compositionally biased region" description="Basic and acidic residues" evidence="11">
    <location>
        <begin position="340"/>
        <end position="350"/>
    </location>
</feature>
<dbReference type="SMART" id="SM00343">
    <property type="entry name" value="ZnF_C2HC"/>
    <property type="match status" value="6"/>
</dbReference>
<dbReference type="PANTHER" id="PTHR47958">
    <property type="entry name" value="ATP-DEPENDENT RNA HELICASE DBP3"/>
    <property type="match status" value="1"/>
</dbReference>
<dbReference type="Gene3D" id="4.10.60.10">
    <property type="entry name" value="Zinc finger, CCHC-type"/>
    <property type="match status" value="6"/>
</dbReference>
<evidence type="ECO:0000259" key="12">
    <source>
        <dbReference type="PROSITE" id="PS50158"/>
    </source>
</evidence>
<evidence type="ECO:0000313" key="17">
    <source>
        <dbReference type="Proteomes" id="UP000015104"/>
    </source>
</evidence>
<dbReference type="InterPro" id="IPR000629">
    <property type="entry name" value="RNA-helicase_DEAD-box_CS"/>
</dbReference>
<reference evidence="17" key="1">
    <citation type="submission" date="2011-08" db="EMBL/GenBank/DDBJ databases">
        <authorList>
            <person name="Rombauts S."/>
        </authorList>
    </citation>
    <scope>NUCLEOTIDE SEQUENCE</scope>
    <source>
        <strain evidence="17">London</strain>
    </source>
</reference>
<evidence type="ECO:0000256" key="3">
    <source>
        <dbReference type="ARBA" id="ARBA00022741"/>
    </source>
</evidence>
<evidence type="ECO:0000256" key="8">
    <source>
        <dbReference type="ARBA" id="ARBA00047984"/>
    </source>
</evidence>
<dbReference type="GO" id="GO:0016787">
    <property type="term" value="F:hydrolase activity"/>
    <property type="evidence" value="ECO:0007669"/>
    <property type="project" value="UniProtKB-KW"/>
</dbReference>
<evidence type="ECO:0000256" key="7">
    <source>
        <dbReference type="ARBA" id="ARBA00022884"/>
    </source>
</evidence>
<dbReference type="PROSITE" id="PS00039">
    <property type="entry name" value="DEAD_ATP_HELICASE"/>
    <property type="match status" value="1"/>
</dbReference>
<feature type="compositionally biased region" description="Basic and acidic residues" evidence="11">
    <location>
        <begin position="819"/>
        <end position="831"/>
    </location>
</feature>
<feature type="region of interest" description="Disordered" evidence="11">
    <location>
        <begin position="110"/>
        <end position="327"/>
    </location>
</feature>
<dbReference type="InterPro" id="IPR001878">
    <property type="entry name" value="Znf_CCHC"/>
</dbReference>
<dbReference type="PROSITE" id="PS51194">
    <property type="entry name" value="HELICASE_CTER"/>
    <property type="match status" value="1"/>
</dbReference>
<dbReference type="CDD" id="cd18787">
    <property type="entry name" value="SF2_C_DEAD"/>
    <property type="match status" value="1"/>
</dbReference>
<feature type="domain" description="CCHC-type" evidence="12">
    <location>
        <begin position="300"/>
        <end position="315"/>
    </location>
</feature>
<dbReference type="InterPro" id="IPR011545">
    <property type="entry name" value="DEAD/DEAH_box_helicase_dom"/>
</dbReference>
<comment type="catalytic activity">
    <reaction evidence="8">
        <text>ATP + H2O = ADP + phosphate + H(+)</text>
        <dbReference type="Rhea" id="RHEA:13065"/>
        <dbReference type="ChEBI" id="CHEBI:15377"/>
        <dbReference type="ChEBI" id="CHEBI:15378"/>
        <dbReference type="ChEBI" id="CHEBI:30616"/>
        <dbReference type="ChEBI" id="CHEBI:43474"/>
        <dbReference type="ChEBI" id="CHEBI:456216"/>
        <dbReference type="EC" id="3.6.4.13"/>
    </reaction>
</comment>
<sequence>MSRECPKGGGSGSRGKGCFKCGEEGHMSRECPSGGGGGSRGKGCFKCGEEGHMSRECPTGGGSSRGGGGRACFKCGEEGHMSRECPSGGGSSRGGSGKGCFKCGEEGHMSRECPNGGREGRDRRAVKSEGAPWGSSGGDWGSDDCAASPAKKNCNWESSSGSTAKNSKEDSWGASGGGWGDPSPSETKPKFKSNDSKQDSSDTWGGGWGDPSPSETKPKFKSNDSKQDSSDTWGGGWGDPSPSETKPNSKQESGDAWGSGGGSSWADSGSSPKKSGGSDWGTSSGTSDRGKSGGSGGKGCFKCGEEGHMSRECPKGGGSGSRGKGCHKCGKEGHMAKDCTEPSLDADGKPRPPVYKPADLNENDESLYDTASAGENFDSYDGMPCSVSGEDVPKDPERYETFEEAFTSETILNGLKRSKIIKPTPIQKYGMRIVMAGRDLMACAQTGSGKTLAFILPILQDLFNDKDLRSGYGEIPAKPKALIISPTRELAVQIYKETYKYSRGSIVKVQIIYGGTSVGHQKAKLSEGAHILVGTAGRLLDFLDKNFYDFSELKYLVLDEADRMIDQGFIPDVRKMIIHPTMPPKEKRQTLMFSATFANRVQKVAAEFLVSNYLFLTVGILGAANSDVHQTLLKVEKFSKRNKLLEILKESNNNDRTMVFVESKKTADFLASFLSQSDFKATSIHGDRYQRQREEALDDLKSGKFPILVATSVASRGLDIKDVRHVINYDLPKEIDDYIHRIGRTGRVGNKGKATSFYDPDADKALAPKIVEVIKSAQQPVPDWLTEETSEGQFGSDIAFGGVDYRGGEGGNASYEDLDAPKKESSIDLEW</sequence>
<keyword evidence="9" id="KW-0863">Zinc-finger</keyword>
<dbReference type="GO" id="GO:0003723">
    <property type="term" value="F:RNA binding"/>
    <property type="evidence" value="ECO:0007669"/>
    <property type="project" value="UniProtKB-KW"/>
</dbReference>
<dbReference type="FunFam" id="3.40.50.300:FF:000008">
    <property type="entry name" value="ATP-dependent RNA helicase RhlB"/>
    <property type="match status" value="1"/>
</dbReference>
<dbReference type="EnsemblMetazoa" id="tetur10g02040.1">
    <property type="protein sequence ID" value="tetur10g02040.1"/>
    <property type="gene ID" value="tetur10g02040"/>
</dbReference>
<feature type="compositionally biased region" description="Basic and acidic residues" evidence="11">
    <location>
        <begin position="216"/>
        <end position="229"/>
    </location>
</feature>
<dbReference type="EC" id="3.6.4.13" evidence="2"/>
<accession>T1KF66</accession>
<evidence type="ECO:0000256" key="1">
    <source>
        <dbReference type="ARBA" id="ARBA00010132"/>
    </source>
</evidence>
<evidence type="ECO:0000256" key="4">
    <source>
        <dbReference type="ARBA" id="ARBA00022801"/>
    </source>
</evidence>
<keyword evidence="9" id="KW-0479">Metal-binding</keyword>
<dbReference type="Gene3D" id="3.40.50.300">
    <property type="entry name" value="P-loop containing nucleotide triphosphate hydrolases"/>
    <property type="match status" value="2"/>
</dbReference>
<dbReference type="InterPro" id="IPR014001">
    <property type="entry name" value="Helicase_ATP-bd"/>
</dbReference>
<dbReference type="Pfam" id="PF00270">
    <property type="entry name" value="DEAD"/>
    <property type="match status" value="1"/>
</dbReference>
<feature type="domain" description="CCHC-type" evidence="12">
    <location>
        <begin position="100"/>
        <end position="115"/>
    </location>
</feature>
<organism evidence="16 17">
    <name type="scientific">Tetranychus urticae</name>
    <name type="common">Two-spotted spider mite</name>
    <dbReference type="NCBI Taxonomy" id="32264"/>
    <lineage>
        <taxon>Eukaryota</taxon>
        <taxon>Metazoa</taxon>
        <taxon>Ecdysozoa</taxon>
        <taxon>Arthropoda</taxon>
        <taxon>Chelicerata</taxon>
        <taxon>Arachnida</taxon>
        <taxon>Acari</taxon>
        <taxon>Acariformes</taxon>
        <taxon>Trombidiformes</taxon>
        <taxon>Prostigmata</taxon>
        <taxon>Eleutherengona</taxon>
        <taxon>Raphignathae</taxon>
        <taxon>Tetranychoidea</taxon>
        <taxon>Tetranychidae</taxon>
        <taxon>Tetranychus</taxon>
    </lineage>
</organism>
<dbReference type="SMART" id="SM00487">
    <property type="entry name" value="DEXDc"/>
    <property type="match status" value="1"/>
</dbReference>